<name>A0AAD5WJ81_PARTN</name>
<proteinExistence type="predicted"/>
<dbReference type="AlphaFoldDB" id="A0AAD5WJ81"/>
<dbReference type="EMBL" id="JAHQIW010006985">
    <property type="protein sequence ID" value="KAJ1371483.1"/>
    <property type="molecule type" value="Genomic_DNA"/>
</dbReference>
<sequence length="52" mass="5957">MKKYSAHVQQEDVLITEVTVEEQPMFAVNRTCAVYRSTATRLDRLIYPVTGP</sequence>
<dbReference type="Proteomes" id="UP001196413">
    <property type="component" value="Unassembled WGS sequence"/>
</dbReference>
<organism evidence="1 2">
    <name type="scientific">Parelaphostrongylus tenuis</name>
    <name type="common">Meningeal worm</name>
    <dbReference type="NCBI Taxonomy" id="148309"/>
    <lineage>
        <taxon>Eukaryota</taxon>
        <taxon>Metazoa</taxon>
        <taxon>Ecdysozoa</taxon>
        <taxon>Nematoda</taxon>
        <taxon>Chromadorea</taxon>
        <taxon>Rhabditida</taxon>
        <taxon>Rhabditina</taxon>
        <taxon>Rhabditomorpha</taxon>
        <taxon>Strongyloidea</taxon>
        <taxon>Metastrongylidae</taxon>
        <taxon>Parelaphostrongylus</taxon>
    </lineage>
</organism>
<evidence type="ECO:0000313" key="1">
    <source>
        <dbReference type="EMBL" id="KAJ1371483.1"/>
    </source>
</evidence>
<comment type="caution">
    <text evidence="1">The sequence shown here is derived from an EMBL/GenBank/DDBJ whole genome shotgun (WGS) entry which is preliminary data.</text>
</comment>
<gene>
    <name evidence="1" type="ORF">KIN20_033445</name>
</gene>
<protein>
    <submittedName>
        <fullName evidence="1">Uncharacterized protein</fullName>
    </submittedName>
</protein>
<accession>A0AAD5WJ81</accession>
<reference evidence="1" key="1">
    <citation type="submission" date="2021-06" db="EMBL/GenBank/DDBJ databases">
        <title>Parelaphostrongylus tenuis whole genome reference sequence.</title>
        <authorList>
            <person name="Garwood T.J."/>
            <person name="Larsen P.A."/>
            <person name="Fountain-Jones N.M."/>
            <person name="Garbe J.R."/>
            <person name="Macchietto M.G."/>
            <person name="Kania S.A."/>
            <person name="Gerhold R.W."/>
            <person name="Richards J.E."/>
            <person name="Wolf T.M."/>
        </authorList>
    </citation>
    <scope>NUCLEOTIDE SEQUENCE</scope>
    <source>
        <strain evidence="1">MNPRO001-30</strain>
        <tissue evidence="1">Meninges</tissue>
    </source>
</reference>
<keyword evidence="2" id="KW-1185">Reference proteome</keyword>
<evidence type="ECO:0000313" key="2">
    <source>
        <dbReference type="Proteomes" id="UP001196413"/>
    </source>
</evidence>